<feature type="compositionally biased region" description="Pro residues" evidence="1">
    <location>
        <begin position="31"/>
        <end position="41"/>
    </location>
</feature>
<accession>A0ABQ5SAH5</accession>
<evidence type="ECO:0000313" key="2">
    <source>
        <dbReference type="EMBL" id="GLI66560.1"/>
    </source>
</evidence>
<protein>
    <submittedName>
        <fullName evidence="2">Uncharacterized protein</fullName>
    </submittedName>
</protein>
<evidence type="ECO:0000256" key="1">
    <source>
        <dbReference type="SAM" id="MobiDB-lite"/>
    </source>
</evidence>
<name>A0ABQ5SAH5_9CHLO</name>
<dbReference type="EMBL" id="BSDZ01000035">
    <property type="protein sequence ID" value="GLI66560.1"/>
    <property type="molecule type" value="Genomic_DNA"/>
</dbReference>
<evidence type="ECO:0000313" key="3">
    <source>
        <dbReference type="Proteomes" id="UP001165090"/>
    </source>
</evidence>
<gene>
    <name evidence="2" type="ORF">VaNZ11_010439</name>
</gene>
<dbReference type="Proteomes" id="UP001165090">
    <property type="component" value="Unassembled WGS sequence"/>
</dbReference>
<reference evidence="2 3" key="1">
    <citation type="journal article" date="2023" name="IScience">
        <title>Expanded male sex-determining region conserved during the evolution of homothallism in the green alga Volvox.</title>
        <authorList>
            <person name="Yamamoto K."/>
            <person name="Matsuzaki R."/>
            <person name="Mahakham W."/>
            <person name="Heman W."/>
            <person name="Sekimoto H."/>
            <person name="Kawachi M."/>
            <person name="Minakuchi Y."/>
            <person name="Toyoda A."/>
            <person name="Nozaki H."/>
        </authorList>
    </citation>
    <scope>NUCLEOTIDE SEQUENCE [LARGE SCALE GENOMIC DNA]</scope>
    <source>
        <strain evidence="2 3">NIES-4468</strain>
    </source>
</reference>
<feature type="non-terminal residue" evidence="2">
    <location>
        <position position="1"/>
    </location>
</feature>
<feature type="region of interest" description="Disordered" evidence="1">
    <location>
        <begin position="28"/>
        <end position="50"/>
    </location>
</feature>
<keyword evidence="3" id="KW-1185">Reference proteome</keyword>
<proteinExistence type="predicted"/>
<sequence>VIALLRAADTRPVVSECMMHVFRRRQWGQPLLPPRSPPPRHPQQGHSSEPPRAVRVVMHQRGQVMLDQEAQLWDSEQQHGEAEEQVIQPAPGVMPVVLEGKEVIGAARRLAEYYCCGTIRLGLEHLVEGPAFLLVLPLRPPSPSPSQAPSPGYASYNSKITCQEAFLLMPLLVVPEPVAAELTGLVDAMANAAEPAVMSAAAGGAEIDPRVTRALASRE</sequence>
<comment type="caution">
    <text evidence="2">The sequence shown here is derived from an EMBL/GenBank/DDBJ whole genome shotgun (WGS) entry which is preliminary data.</text>
</comment>
<organism evidence="2 3">
    <name type="scientific">Volvox africanus</name>
    <dbReference type="NCBI Taxonomy" id="51714"/>
    <lineage>
        <taxon>Eukaryota</taxon>
        <taxon>Viridiplantae</taxon>
        <taxon>Chlorophyta</taxon>
        <taxon>core chlorophytes</taxon>
        <taxon>Chlorophyceae</taxon>
        <taxon>CS clade</taxon>
        <taxon>Chlamydomonadales</taxon>
        <taxon>Volvocaceae</taxon>
        <taxon>Volvox</taxon>
    </lineage>
</organism>
<feature type="non-terminal residue" evidence="2">
    <location>
        <position position="219"/>
    </location>
</feature>